<dbReference type="InterPro" id="IPR013332">
    <property type="entry name" value="KPR_N"/>
</dbReference>
<dbReference type="GO" id="GO:0008677">
    <property type="term" value="F:2-dehydropantoate 2-reductase activity"/>
    <property type="evidence" value="ECO:0007669"/>
    <property type="project" value="UniProtKB-EC"/>
</dbReference>
<evidence type="ECO:0000256" key="10">
    <source>
        <dbReference type="ARBA" id="ARBA00048793"/>
    </source>
</evidence>
<evidence type="ECO:0000256" key="4">
    <source>
        <dbReference type="ARBA" id="ARBA00013014"/>
    </source>
</evidence>
<dbReference type="InterPro" id="IPR008927">
    <property type="entry name" value="6-PGluconate_DH-like_C_sf"/>
</dbReference>
<dbReference type="Gene3D" id="3.40.50.720">
    <property type="entry name" value="NAD(P)-binding Rossmann-like Domain"/>
    <property type="match status" value="1"/>
</dbReference>
<dbReference type="Proteomes" id="UP000199118">
    <property type="component" value="Unassembled WGS sequence"/>
</dbReference>
<evidence type="ECO:0000259" key="11">
    <source>
        <dbReference type="Pfam" id="PF02558"/>
    </source>
</evidence>
<evidence type="ECO:0000256" key="6">
    <source>
        <dbReference type="ARBA" id="ARBA00022655"/>
    </source>
</evidence>
<dbReference type="GO" id="GO:0015940">
    <property type="term" value="P:pantothenate biosynthetic process"/>
    <property type="evidence" value="ECO:0007669"/>
    <property type="project" value="UniProtKB-UniPathway"/>
</dbReference>
<evidence type="ECO:0000256" key="3">
    <source>
        <dbReference type="ARBA" id="ARBA00007870"/>
    </source>
</evidence>
<dbReference type="InterPro" id="IPR013328">
    <property type="entry name" value="6PGD_dom2"/>
</dbReference>
<dbReference type="GO" id="GO:0005737">
    <property type="term" value="C:cytoplasm"/>
    <property type="evidence" value="ECO:0007669"/>
    <property type="project" value="TreeGrafter"/>
</dbReference>
<dbReference type="STRING" id="356660.SAMN05444336_103237"/>
<dbReference type="SUPFAM" id="SSF48179">
    <property type="entry name" value="6-phosphogluconate dehydrogenase C-terminal domain-like"/>
    <property type="match status" value="1"/>
</dbReference>
<dbReference type="EMBL" id="FNMZ01000003">
    <property type="protein sequence ID" value="SDX08026.1"/>
    <property type="molecule type" value="Genomic_DNA"/>
</dbReference>
<dbReference type="FunFam" id="3.40.50.720:FF:000307">
    <property type="entry name" value="2-dehydropantoate 2-reductase"/>
    <property type="match status" value="1"/>
</dbReference>
<feature type="domain" description="Ketopantoate reductase N-terminal" evidence="11">
    <location>
        <begin position="3"/>
        <end position="168"/>
    </location>
</feature>
<evidence type="ECO:0000256" key="8">
    <source>
        <dbReference type="ARBA" id="ARBA00023002"/>
    </source>
</evidence>
<reference evidence="13 14" key="1">
    <citation type="submission" date="2016-10" db="EMBL/GenBank/DDBJ databases">
        <authorList>
            <person name="de Groot N.N."/>
        </authorList>
    </citation>
    <scope>NUCLEOTIDE SEQUENCE [LARGE SCALE GENOMIC DNA]</scope>
    <source>
        <strain evidence="13 14">DSM 17890</strain>
    </source>
</reference>
<dbReference type="EC" id="1.1.1.169" evidence="4"/>
<organism evidence="13 14">
    <name type="scientific">Albimonas donghaensis</name>
    <dbReference type="NCBI Taxonomy" id="356660"/>
    <lineage>
        <taxon>Bacteria</taxon>
        <taxon>Pseudomonadati</taxon>
        <taxon>Pseudomonadota</taxon>
        <taxon>Alphaproteobacteria</taxon>
        <taxon>Rhodobacterales</taxon>
        <taxon>Paracoccaceae</taxon>
        <taxon>Albimonas</taxon>
    </lineage>
</organism>
<comment type="pathway">
    <text evidence="2">Cofactor biosynthesis; (R)-pantothenate biosynthesis; (R)-pantoate from 3-methyl-2-oxobutanoate: step 2/2.</text>
</comment>
<sequence>MKICVYGAGAVGGYLGAKLAMAGADVSLIARGAHLEAMKRDGLRLVSGGETTTIPVRATDDPAELGPQDHVIVTMKAHSAPPVAASMAPLLAGGGAVTMAVNGVPWWYFHGIGGPLEGRRIAAVDPGDAQWTHIGPRNTLGCVVYVAADTPAPGVIGHGGGNRFLLGEPAGGTSPRIEALSAALTAAGLDAPVRPDIRQDVWTKLWGNLSFNPVSALTGATLAQLGAHDGARAVIRAMMIEAQAIGEKLGVAFPVSVDERLAGGAKVGAHKSSMLQDFEKGRPMEIGAILTAVQELGRATETPTPVIDMVQGLVDLRDLTNTGRI</sequence>
<protein>
    <recommendedName>
        <fullName evidence="5">2-dehydropantoate 2-reductase</fullName>
        <ecNumber evidence="4">1.1.1.169</ecNumber>
    </recommendedName>
    <alternativeName>
        <fullName evidence="9">Ketopantoate reductase</fullName>
    </alternativeName>
</protein>
<dbReference type="SUPFAM" id="SSF51735">
    <property type="entry name" value="NAD(P)-binding Rossmann-fold domains"/>
    <property type="match status" value="1"/>
</dbReference>
<dbReference type="AlphaFoldDB" id="A0A1H2YS94"/>
<dbReference type="Gene3D" id="1.10.1040.10">
    <property type="entry name" value="N-(1-d-carboxylethyl)-l-norvaline Dehydrogenase, domain 2"/>
    <property type="match status" value="1"/>
</dbReference>
<keyword evidence="7" id="KW-0521">NADP</keyword>
<dbReference type="InterPro" id="IPR013752">
    <property type="entry name" value="KPA_reductase"/>
</dbReference>
<evidence type="ECO:0000256" key="2">
    <source>
        <dbReference type="ARBA" id="ARBA00004994"/>
    </source>
</evidence>
<gene>
    <name evidence="13" type="ORF">SAMN05444336_103237</name>
</gene>
<evidence type="ECO:0000256" key="5">
    <source>
        <dbReference type="ARBA" id="ARBA00019465"/>
    </source>
</evidence>
<dbReference type="RefSeq" id="WP_092681513.1">
    <property type="nucleotide sequence ID" value="NZ_FNMZ01000003.1"/>
</dbReference>
<accession>A0A1H2YS94</accession>
<name>A0A1H2YS94_9RHOB</name>
<dbReference type="FunFam" id="1.10.1040.10:FF:000017">
    <property type="entry name" value="2-dehydropantoate 2-reductase"/>
    <property type="match status" value="1"/>
</dbReference>
<dbReference type="PANTHER" id="PTHR21708:SF45">
    <property type="entry name" value="2-DEHYDROPANTOATE 2-REDUCTASE"/>
    <property type="match status" value="1"/>
</dbReference>
<dbReference type="PANTHER" id="PTHR21708">
    <property type="entry name" value="PROBABLE 2-DEHYDROPANTOATE 2-REDUCTASE"/>
    <property type="match status" value="1"/>
</dbReference>
<dbReference type="OrthoDB" id="9796561at2"/>
<evidence type="ECO:0000256" key="9">
    <source>
        <dbReference type="ARBA" id="ARBA00032024"/>
    </source>
</evidence>
<comment type="catalytic activity">
    <reaction evidence="10">
        <text>(R)-pantoate + NADP(+) = 2-dehydropantoate + NADPH + H(+)</text>
        <dbReference type="Rhea" id="RHEA:16233"/>
        <dbReference type="ChEBI" id="CHEBI:11561"/>
        <dbReference type="ChEBI" id="CHEBI:15378"/>
        <dbReference type="ChEBI" id="CHEBI:15980"/>
        <dbReference type="ChEBI" id="CHEBI:57783"/>
        <dbReference type="ChEBI" id="CHEBI:58349"/>
        <dbReference type="EC" id="1.1.1.169"/>
    </reaction>
</comment>
<evidence type="ECO:0000313" key="13">
    <source>
        <dbReference type="EMBL" id="SDX08026.1"/>
    </source>
</evidence>
<proteinExistence type="inferred from homology"/>
<comment type="similarity">
    <text evidence="3">Belongs to the ketopantoate reductase family.</text>
</comment>
<keyword evidence="6" id="KW-0566">Pantothenate biosynthesis</keyword>
<evidence type="ECO:0000313" key="14">
    <source>
        <dbReference type="Proteomes" id="UP000199118"/>
    </source>
</evidence>
<evidence type="ECO:0000256" key="7">
    <source>
        <dbReference type="ARBA" id="ARBA00022857"/>
    </source>
</evidence>
<dbReference type="InterPro" id="IPR036291">
    <property type="entry name" value="NAD(P)-bd_dom_sf"/>
</dbReference>
<keyword evidence="8" id="KW-0560">Oxidoreductase</keyword>
<dbReference type="UniPathway" id="UPA00028">
    <property type="reaction ID" value="UER00004"/>
</dbReference>
<dbReference type="NCBIfam" id="NF005089">
    <property type="entry name" value="PRK06522.1-4"/>
    <property type="match status" value="1"/>
</dbReference>
<evidence type="ECO:0000256" key="1">
    <source>
        <dbReference type="ARBA" id="ARBA00002919"/>
    </source>
</evidence>
<dbReference type="Pfam" id="PF08546">
    <property type="entry name" value="ApbA_C"/>
    <property type="match status" value="1"/>
</dbReference>
<keyword evidence="14" id="KW-1185">Reference proteome</keyword>
<dbReference type="InterPro" id="IPR051402">
    <property type="entry name" value="KPR-Related"/>
</dbReference>
<evidence type="ECO:0000259" key="12">
    <source>
        <dbReference type="Pfam" id="PF08546"/>
    </source>
</evidence>
<comment type="function">
    <text evidence="1">Catalyzes the NADPH-dependent reduction of ketopantoate into pantoic acid.</text>
</comment>
<feature type="domain" description="Ketopantoate reductase C-terminal" evidence="12">
    <location>
        <begin position="196"/>
        <end position="315"/>
    </location>
</feature>
<dbReference type="Pfam" id="PF02558">
    <property type="entry name" value="ApbA"/>
    <property type="match status" value="1"/>
</dbReference>